<evidence type="ECO:0000313" key="3">
    <source>
        <dbReference type="Proteomes" id="UP000248291"/>
    </source>
</evidence>
<dbReference type="AlphaFoldDB" id="A0AAN4TQ09"/>
<evidence type="ECO:0000259" key="1">
    <source>
        <dbReference type="SMART" id="SM00470"/>
    </source>
</evidence>
<dbReference type="EMBL" id="BGKA01000300">
    <property type="protein sequence ID" value="GBH21555.1"/>
    <property type="molecule type" value="Genomic_DNA"/>
</dbReference>
<feature type="domain" description="ParB-like N-terminal" evidence="1">
    <location>
        <begin position="21"/>
        <end position="112"/>
    </location>
</feature>
<dbReference type="GO" id="GO:0007059">
    <property type="term" value="P:chromosome segregation"/>
    <property type="evidence" value="ECO:0007669"/>
    <property type="project" value="TreeGrafter"/>
</dbReference>
<name>A0AAN4TQ09_PSESF</name>
<organism evidence="2 3">
    <name type="scientific">Pseudomonas syringae pv. actinidiae</name>
    <dbReference type="NCBI Taxonomy" id="103796"/>
    <lineage>
        <taxon>Bacteria</taxon>
        <taxon>Pseudomonadati</taxon>
        <taxon>Pseudomonadota</taxon>
        <taxon>Gammaproteobacteria</taxon>
        <taxon>Pseudomonadales</taxon>
        <taxon>Pseudomonadaceae</taxon>
        <taxon>Pseudomonas</taxon>
        <taxon>Pseudomonas syringae</taxon>
    </lineage>
</organism>
<dbReference type="PANTHER" id="PTHR33375:SF1">
    <property type="entry name" value="CHROMOSOME-PARTITIONING PROTEIN PARB-RELATED"/>
    <property type="match status" value="1"/>
</dbReference>
<dbReference type="InterPro" id="IPR003115">
    <property type="entry name" value="ParB_N"/>
</dbReference>
<dbReference type="InterPro" id="IPR050336">
    <property type="entry name" value="Chromosome_partition/occlusion"/>
</dbReference>
<dbReference type="SMART" id="SM00470">
    <property type="entry name" value="ParB"/>
    <property type="match status" value="1"/>
</dbReference>
<gene>
    <name evidence="2" type="ORF">KPSA3_07603</name>
</gene>
<reference evidence="2 3" key="1">
    <citation type="submission" date="2018-04" db="EMBL/GenBank/DDBJ databases">
        <title>Draft genome sequence of Pseudomonas syringae pv. actinidiae biovar 3 strains isolated from kiwifruit in Kagawa prefecture.</title>
        <authorList>
            <person name="Tabuchi M."/>
            <person name="Saito M."/>
            <person name="Fujiwara S."/>
            <person name="Sasa N."/>
            <person name="Akimitsu K."/>
            <person name="Gomi K."/>
            <person name="Konishi-Sugita S."/>
            <person name="Hamano K."/>
            <person name="Kataoka I."/>
        </authorList>
    </citation>
    <scope>NUCLEOTIDE SEQUENCE [LARGE SCALE GENOMIC DNA]</scope>
    <source>
        <strain evidence="2 3">MAFF212211</strain>
    </source>
</reference>
<proteinExistence type="predicted"/>
<dbReference type="Gene3D" id="1.10.10.2830">
    <property type="match status" value="1"/>
</dbReference>
<dbReference type="Pfam" id="PF02195">
    <property type="entry name" value="ParB_N"/>
    <property type="match status" value="1"/>
</dbReference>
<accession>A0AAN4TQ09</accession>
<protein>
    <submittedName>
        <fullName evidence="2">Chromosome segregation protein Spo0J</fullName>
    </submittedName>
</protein>
<dbReference type="SUPFAM" id="SSF110849">
    <property type="entry name" value="ParB/Sulfiredoxin"/>
    <property type="match status" value="1"/>
</dbReference>
<evidence type="ECO:0000313" key="2">
    <source>
        <dbReference type="EMBL" id="GBH21555.1"/>
    </source>
</evidence>
<sequence length="307" mass="34810">MNTTDFEERSSLHIADASPIQLLNMDRIRVLNPRMRNRQVFAKLVENIASIGLKRPITVIPNGADEDGPRYGLVCGQGRLEAYQVLGEQQIPCVVVNANDVDRFLIGLVENLARRKHSNRDLLNSIQILADRGYSIKDIANKTSLDPAYVNGILLLLRQGEERLIAAVEKGWLSIKLAVEIARSDDSQIQLAMMEGYESGVLKGDQLLKIRRLIDRRKFMGTQYGQAHKSSDRSVTPQKLLGLYKQEVRRQKVMVKKADISEQRLLILVTAMKKLLADDYFCTLLRTETIQDMPKALADRIQWEASR</sequence>
<dbReference type="InterPro" id="IPR011111">
    <property type="entry name" value="Plasmid_RepB"/>
</dbReference>
<dbReference type="Proteomes" id="UP000248291">
    <property type="component" value="Unassembled WGS sequence"/>
</dbReference>
<dbReference type="SUPFAM" id="SSF109709">
    <property type="entry name" value="KorB DNA-binding domain-like"/>
    <property type="match status" value="1"/>
</dbReference>
<comment type="caution">
    <text evidence="2">The sequence shown here is derived from an EMBL/GenBank/DDBJ whole genome shotgun (WGS) entry which is preliminary data.</text>
</comment>
<dbReference type="InterPro" id="IPR036086">
    <property type="entry name" value="ParB/Sulfiredoxin_sf"/>
</dbReference>
<dbReference type="GO" id="GO:0005694">
    <property type="term" value="C:chromosome"/>
    <property type="evidence" value="ECO:0007669"/>
    <property type="project" value="TreeGrafter"/>
</dbReference>
<dbReference type="PANTHER" id="PTHR33375">
    <property type="entry name" value="CHROMOSOME-PARTITIONING PROTEIN PARB-RELATED"/>
    <property type="match status" value="1"/>
</dbReference>
<dbReference type="Pfam" id="PF07506">
    <property type="entry name" value="RepB"/>
    <property type="match status" value="1"/>
</dbReference>
<dbReference type="RefSeq" id="WP_017683422.1">
    <property type="nucleotide sequence ID" value="NZ_BGKA01000300.1"/>
</dbReference>
<dbReference type="Gene3D" id="3.90.1530.30">
    <property type="match status" value="1"/>
</dbReference>